<proteinExistence type="predicted"/>
<protein>
    <recommendedName>
        <fullName evidence="2">DUF4767 domain-containing protein</fullName>
    </recommendedName>
</protein>
<dbReference type="PATRIC" id="fig|1400520.3.peg.804"/>
<evidence type="ECO:0000256" key="1">
    <source>
        <dbReference type="SAM" id="MobiDB-lite"/>
    </source>
</evidence>
<name>W6T953_9LACO</name>
<comment type="caution">
    <text evidence="3">The sequence shown here is derived from an EMBL/GenBank/DDBJ whole genome shotgun (WGS) entry which is preliminary data.</text>
</comment>
<dbReference type="STRING" id="1400520.LFAB_04085"/>
<feature type="region of interest" description="Disordered" evidence="1">
    <location>
        <begin position="20"/>
        <end position="77"/>
    </location>
</feature>
<gene>
    <name evidence="3" type="ORF">LFAB_04085</name>
</gene>
<dbReference type="Proteomes" id="UP000019247">
    <property type="component" value="Unassembled WGS sequence"/>
</dbReference>
<dbReference type="HOGENOM" id="CLU_823345_0_0_9"/>
<evidence type="ECO:0000313" key="3">
    <source>
        <dbReference type="EMBL" id="ETY74986.1"/>
    </source>
</evidence>
<organism evidence="3 4">
    <name type="scientific">Lactiplantibacillus fabifermentans T30PCM01</name>
    <dbReference type="NCBI Taxonomy" id="1400520"/>
    <lineage>
        <taxon>Bacteria</taxon>
        <taxon>Bacillati</taxon>
        <taxon>Bacillota</taxon>
        <taxon>Bacilli</taxon>
        <taxon>Lactobacillales</taxon>
        <taxon>Lactobacillaceae</taxon>
        <taxon>Lactiplantibacillus</taxon>
    </lineage>
</organism>
<evidence type="ECO:0000259" key="2">
    <source>
        <dbReference type="Pfam" id="PF15983"/>
    </source>
</evidence>
<dbReference type="AlphaFoldDB" id="W6T953"/>
<feature type="compositionally biased region" description="Low complexity" evidence="1">
    <location>
        <begin position="20"/>
        <end position="41"/>
    </location>
</feature>
<feature type="domain" description="DUF4767" evidence="2">
    <location>
        <begin position="76"/>
        <end position="209"/>
    </location>
</feature>
<dbReference type="eggNOG" id="ENOG5032H42">
    <property type="taxonomic scope" value="Bacteria"/>
</dbReference>
<dbReference type="InterPro" id="IPR031927">
    <property type="entry name" value="DUF4767"/>
</dbReference>
<sequence>MQKKVWVAALAVTVLLGGCGSTTSSSSSKAPDKAQTSSSSAARKRSKAKSTSNSASAKRSSSSSSAQASSTKKVDKSVWNTTKRAELAKFMRSWQSQMGQTYQGTYTGAKPEHLGVVFPDAIKNNDVQFSWVKQSVDLTWSDNGENGSAYQVLEVATGGESSAQWPTTYLFCLHNGQPVVFMTRTTNGGVLYLQDTQNSALQSGFAGIVTGTKPAVLTDASLNADIVTAVQKQQWPQAYQGTWYYTSPHSMNQTVSHSTNDKPSMWKFRDMSSMTPKWFYVMGHDQTAGTGEYMYVRYKYYDGKQIPVLMSGYGVKAWFDHNAYRFAAIAEHLQDLKYGDETKTSDEDVD</sequence>
<feature type="compositionally biased region" description="Low complexity" evidence="1">
    <location>
        <begin position="49"/>
        <end position="71"/>
    </location>
</feature>
<dbReference type="RefSeq" id="WP_033613660.1">
    <property type="nucleotide sequence ID" value="NZ_KK036474.1"/>
</dbReference>
<dbReference type="OrthoDB" id="2149782at2"/>
<dbReference type="EMBL" id="AWWK01000021">
    <property type="protein sequence ID" value="ETY74986.1"/>
    <property type="molecule type" value="Genomic_DNA"/>
</dbReference>
<evidence type="ECO:0000313" key="4">
    <source>
        <dbReference type="Proteomes" id="UP000019247"/>
    </source>
</evidence>
<accession>W6T953</accession>
<dbReference type="PROSITE" id="PS51257">
    <property type="entry name" value="PROKAR_LIPOPROTEIN"/>
    <property type="match status" value="1"/>
</dbReference>
<reference evidence="3 4" key="1">
    <citation type="journal article" date="2014" name="Genome Announc.">
        <title>Genome Sequence of Lactobacillus fabifermentans Strain T30PCM01, Isolated from Fermenting Grape Marc.</title>
        <authorList>
            <person name="Treu L."/>
            <person name="Vendramin V."/>
            <person name="Bovo B."/>
            <person name="Giacomini A."/>
            <person name="Corich V."/>
            <person name="Campanaro S."/>
        </authorList>
    </citation>
    <scope>NUCLEOTIDE SEQUENCE [LARGE SCALE GENOMIC DNA]</scope>
    <source>
        <strain evidence="3 4">T30PCM01</strain>
    </source>
</reference>
<dbReference type="Pfam" id="PF15983">
    <property type="entry name" value="DUF4767"/>
    <property type="match status" value="1"/>
</dbReference>